<gene>
    <name evidence="9" type="primary">argR</name>
    <name evidence="12" type="ORF">GCL60_05750</name>
</gene>
<dbReference type="SUPFAM" id="SSF55252">
    <property type="entry name" value="C-terminal domain of arginine repressor"/>
    <property type="match status" value="1"/>
</dbReference>
<keyword evidence="13" id="KW-1185">Reference proteome</keyword>
<dbReference type="Gene3D" id="1.10.10.10">
    <property type="entry name" value="Winged helix-like DNA-binding domain superfamily/Winged helix DNA-binding domain"/>
    <property type="match status" value="1"/>
</dbReference>
<evidence type="ECO:0000256" key="4">
    <source>
        <dbReference type="ARBA" id="ARBA00021148"/>
    </source>
</evidence>
<evidence type="ECO:0000256" key="9">
    <source>
        <dbReference type="HAMAP-Rule" id="MF_00173"/>
    </source>
</evidence>
<dbReference type="InterPro" id="IPR036388">
    <property type="entry name" value="WH-like_DNA-bd_sf"/>
</dbReference>
<evidence type="ECO:0000313" key="12">
    <source>
        <dbReference type="EMBL" id="KAB8039767.1"/>
    </source>
</evidence>
<feature type="domain" description="Arginine repressor DNA-binding" evidence="10">
    <location>
        <begin position="14"/>
        <end position="60"/>
    </location>
</feature>
<evidence type="ECO:0000259" key="11">
    <source>
        <dbReference type="Pfam" id="PF02863"/>
    </source>
</evidence>
<keyword evidence="5 9" id="KW-0963">Cytoplasm</keyword>
<dbReference type="GO" id="GO:0003700">
    <property type="term" value="F:DNA-binding transcription factor activity"/>
    <property type="evidence" value="ECO:0007669"/>
    <property type="project" value="UniProtKB-UniRule"/>
</dbReference>
<dbReference type="Pfam" id="PF01316">
    <property type="entry name" value="Arg_repressor"/>
    <property type="match status" value="1"/>
</dbReference>
<dbReference type="AlphaFoldDB" id="A0A6N6VWG0"/>
<evidence type="ECO:0000259" key="10">
    <source>
        <dbReference type="Pfam" id="PF01316"/>
    </source>
</evidence>
<keyword evidence="9" id="KW-0678">Repressor</keyword>
<dbReference type="PANTHER" id="PTHR34471:SF1">
    <property type="entry name" value="ARGININE REPRESSOR"/>
    <property type="match status" value="1"/>
</dbReference>
<dbReference type="GO" id="GO:0005737">
    <property type="term" value="C:cytoplasm"/>
    <property type="evidence" value="ECO:0007669"/>
    <property type="project" value="UniProtKB-SubCell"/>
</dbReference>
<keyword evidence="9" id="KW-0028">Amino-acid biosynthesis</keyword>
<dbReference type="GO" id="GO:0034618">
    <property type="term" value="F:arginine binding"/>
    <property type="evidence" value="ECO:0007669"/>
    <property type="project" value="InterPro"/>
</dbReference>
<dbReference type="EMBL" id="WFLM01000002">
    <property type="protein sequence ID" value="KAB8039767.1"/>
    <property type="molecule type" value="Genomic_DNA"/>
</dbReference>
<keyword evidence="6 9" id="KW-0805">Transcription regulation</keyword>
<accession>A0A6N6VWG0</accession>
<evidence type="ECO:0000256" key="5">
    <source>
        <dbReference type="ARBA" id="ARBA00022490"/>
    </source>
</evidence>
<evidence type="ECO:0000256" key="2">
    <source>
        <dbReference type="ARBA" id="ARBA00005040"/>
    </source>
</evidence>
<comment type="similarity">
    <text evidence="3 9">Belongs to the ArgR family.</text>
</comment>
<organism evidence="12 13">
    <name type="scientific">Silvanigrella paludirubra</name>
    <dbReference type="NCBI Taxonomy" id="2499159"/>
    <lineage>
        <taxon>Bacteria</taxon>
        <taxon>Pseudomonadati</taxon>
        <taxon>Bdellovibrionota</taxon>
        <taxon>Oligoflexia</taxon>
        <taxon>Silvanigrellales</taxon>
        <taxon>Silvanigrellaceae</taxon>
        <taxon>Silvanigrella</taxon>
    </lineage>
</organism>
<comment type="function">
    <text evidence="9">Regulates arginine biosynthesis genes.</text>
</comment>
<dbReference type="Pfam" id="PF02863">
    <property type="entry name" value="Arg_repressor_C"/>
    <property type="match status" value="1"/>
</dbReference>
<dbReference type="RefSeq" id="WP_153419240.1">
    <property type="nucleotide sequence ID" value="NZ_WFLM01000002.1"/>
</dbReference>
<feature type="domain" description="Arginine repressor C-terminal" evidence="11">
    <location>
        <begin position="83"/>
        <end position="138"/>
    </location>
</feature>
<keyword evidence="8 9" id="KW-0804">Transcription</keyword>
<dbReference type="InterPro" id="IPR036251">
    <property type="entry name" value="Arg_repress_C_sf"/>
</dbReference>
<evidence type="ECO:0000313" key="13">
    <source>
        <dbReference type="Proteomes" id="UP000437748"/>
    </source>
</evidence>
<protein>
    <recommendedName>
        <fullName evidence="4 9">Arginine repressor</fullName>
    </recommendedName>
</protein>
<evidence type="ECO:0000256" key="8">
    <source>
        <dbReference type="ARBA" id="ARBA00023163"/>
    </source>
</evidence>
<keyword evidence="9" id="KW-0055">Arginine biosynthesis</keyword>
<dbReference type="Proteomes" id="UP000437748">
    <property type="component" value="Unassembled WGS sequence"/>
</dbReference>
<dbReference type="InterPro" id="IPR036390">
    <property type="entry name" value="WH_DNA-bd_sf"/>
</dbReference>
<dbReference type="GO" id="GO:0051259">
    <property type="term" value="P:protein complex oligomerization"/>
    <property type="evidence" value="ECO:0007669"/>
    <property type="project" value="InterPro"/>
</dbReference>
<dbReference type="PANTHER" id="PTHR34471">
    <property type="entry name" value="ARGININE REPRESSOR"/>
    <property type="match status" value="1"/>
</dbReference>
<evidence type="ECO:0000256" key="6">
    <source>
        <dbReference type="ARBA" id="ARBA00023015"/>
    </source>
</evidence>
<sequence length="159" mass="17637">MKIINKNMKTEDDIILEAVKGKIITHQNELVAILKSLNVDIPQSTLSRRLKKLGIAKINNQYTILGTRPRIQSPILSIKVSMPNIIVLHTLPGHANSLAIQLDEKISFESKNSLHDAYSTLCGTIAGDDTVLVLCDGSINGLEKLKKEIEEDFTVDETY</sequence>
<reference evidence="12 13" key="1">
    <citation type="submission" date="2019-10" db="EMBL/GenBank/DDBJ databases">
        <title>New species of Slilvanegrellaceae.</title>
        <authorList>
            <person name="Pitt A."/>
            <person name="Hahn M.W."/>
        </authorList>
    </citation>
    <scope>NUCLEOTIDE SEQUENCE [LARGE SCALE GENOMIC DNA]</scope>
    <source>
        <strain evidence="12 13">SP-Ram-0.45-NSY-1</strain>
    </source>
</reference>
<dbReference type="InterPro" id="IPR020899">
    <property type="entry name" value="Arg_repress_C"/>
</dbReference>
<evidence type="ECO:0000256" key="1">
    <source>
        <dbReference type="ARBA" id="ARBA00004496"/>
    </source>
</evidence>
<dbReference type="InterPro" id="IPR001669">
    <property type="entry name" value="Arg_repress"/>
</dbReference>
<dbReference type="PRINTS" id="PR01467">
    <property type="entry name" value="ARGREPRESSOR"/>
</dbReference>
<dbReference type="Gene3D" id="3.30.1360.40">
    <property type="match status" value="1"/>
</dbReference>
<dbReference type="UniPathway" id="UPA00068"/>
<dbReference type="HAMAP" id="MF_00173">
    <property type="entry name" value="Arg_repressor"/>
    <property type="match status" value="1"/>
</dbReference>
<dbReference type="GO" id="GO:0003677">
    <property type="term" value="F:DNA binding"/>
    <property type="evidence" value="ECO:0007669"/>
    <property type="project" value="UniProtKB-KW"/>
</dbReference>
<comment type="pathway">
    <text evidence="2 9">Amino-acid biosynthesis; L-arginine biosynthesis [regulation].</text>
</comment>
<proteinExistence type="inferred from homology"/>
<name>A0A6N6VWG0_9BACT</name>
<comment type="caution">
    <text evidence="12">The sequence shown here is derived from an EMBL/GenBank/DDBJ whole genome shotgun (WGS) entry which is preliminary data.</text>
</comment>
<dbReference type="SUPFAM" id="SSF46785">
    <property type="entry name" value="Winged helix' DNA-binding domain"/>
    <property type="match status" value="1"/>
</dbReference>
<dbReference type="OrthoDB" id="7060358at2"/>
<dbReference type="InterPro" id="IPR020900">
    <property type="entry name" value="Arg_repress_DNA-bd"/>
</dbReference>
<keyword evidence="7 9" id="KW-0238">DNA-binding</keyword>
<evidence type="ECO:0000256" key="3">
    <source>
        <dbReference type="ARBA" id="ARBA00008316"/>
    </source>
</evidence>
<comment type="subcellular location">
    <subcellularLocation>
        <location evidence="1 9">Cytoplasm</location>
    </subcellularLocation>
</comment>
<evidence type="ECO:0000256" key="7">
    <source>
        <dbReference type="ARBA" id="ARBA00023125"/>
    </source>
</evidence>
<dbReference type="GO" id="GO:1900079">
    <property type="term" value="P:regulation of arginine biosynthetic process"/>
    <property type="evidence" value="ECO:0007669"/>
    <property type="project" value="UniProtKB-UniRule"/>
</dbReference>
<dbReference type="GO" id="GO:0006526">
    <property type="term" value="P:L-arginine biosynthetic process"/>
    <property type="evidence" value="ECO:0007669"/>
    <property type="project" value="UniProtKB-UniPathway"/>
</dbReference>